<proteinExistence type="predicted"/>
<comment type="caution">
    <text evidence="1">The sequence shown here is derived from an EMBL/GenBank/DDBJ whole genome shotgun (WGS) entry which is preliminary data.</text>
</comment>
<accession>A0A0F9J9Y4</accession>
<dbReference type="AlphaFoldDB" id="A0A0F9J9Y4"/>
<sequence length="32" mass="3682">MKEIIKDIYHIGDVGCSVYLINTQSEERLISN</sequence>
<protein>
    <submittedName>
        <fullName evidence="1">Uncharacterized protein</fullName>
    </submittedName>
</protein>
<dbReference type="EMBL" id="LAZR01011959">
    <property type="protein sequence ID" value="KKM50713.1"/>
    <property type="molecule type" value="Genomic_DNA"/>
</dbReference>
<gene>
    <name evidence="1" type="ORF">LCGC14_1555900</name>
</gene>
<name>A0A0F9J9Y4_9ZZZZ</name>
<evidence type="ECO:0000313" key="1">
    <source>
        <dbReference type="EMBL" id="KKM50713.1"/>
    </source>
</evidence>
<organism evidence="1">
    <name type="scientific">marine sediment metagenome</name>
    <dbReference type="NCBI Taxonomy" id="412755"/>
    <lineage>
        <taxon>unclassified sequences</taxon>
        <taxon>metagenomes</taxon>
        <taxon>ecological metagenomes</taxon>
    </lineage>
</organism>
<reference evidence="1" key="1">
    <citation type="journal article" date="2015" name="Nature">
        <title>Complex archaea that bridge the gap between prokaryotes and eukaryotes.</title>
        <authorList>
            <person name="Spang A."/>
            <person name="Saw J.H."/>
            <person name="Jorgensen S.L."/>
            <person name="Zaremba-Niedzwiedzka K."/>
            <person name="Martijn J."/>
            <person name="Lind A.E."/>
            <person name="van Eijk R."/>
            <person name="Schleper C."/>
            <person name="Guy L."/>
            <person name="Ettema T.J."/>
        </authorList>
    </citation>
    <scope>NUCLEOTIDE SEQUENCE</scope>
</reference>